<dbReference type="InterPro" id="IPR036770">
    <property type="entry name" value="Ankyrin_rpt-contain_sf"/>
</dbReference>
<evidence type="ECO:0000313" key="4">
    <source>
        <dbReference type="WBParaSite" id="SVE_1630300.1"/>
    </source>
</evidence>
<dbReference type="Proteomes" id="UP000035680">
    <property type="component" value="Unassembled WGS sequence"/>
</dbReference>
<dbReference type="InterPro" id="IPR002110">
    <property type="entry name" value="Ankyrin_rpt"/>
</dbReference>
<sequence>MDSFQMMFLEAVSIGNTTKIKEMLNNGMVDVKFKHKINGWNALHWAARRNYYNICCDLISYGFDPKEKTGDGKTAYELLPINSSENLKNLLFIEEIENNNKERMVIQGNGCNFTPNYIKYPPFPHLNNNKNETFNKTNNQSSLAESPATPNTDKKFSYGRRGSDVRTRFILVRTCCIDGKEAFKRVTLPGGATVESLKLTIEKAMKQGNVLQVITLPDNIIIENDDQIKEFSDCQKVEVVFDTISERYLEKDSYSSSKVPILKNNSILERTVSDTKKVDNHSYKKEIRKGNYTKTMSEIDDKIDNAEQFSGIENSKDGFVSDEMNSGEEQEKKNSYVTIENDFTQESLSVESPVFDIITTDAIFENNDSENISVIKKVSKKKIDPNSVIDSDAVDHGLRHVASTPRHQFKAEHVENHVSPKVSLEKREQEARERQQLLITITTAAAVIIGGLCVFRYLLK</sequence>
<feature type="compositionally biased region" description="Low complexity" evidence="1">
    <location>
        <begin position="128"/>
        <end position="139"/>
    </location>
</feature>
<accession>A0A0K0FVD8</accession>
<dbReference type="InterPro" id="IPR039195">
    <property type="entry name" value="ANKRD40"/>
</dbReference>
<feature type="region of interest" description="Disordered" evidence="1">
    <location>
        <begin position="128"/>
        <end position="157"/>
    </location>
</feature>
<evidence type="ECO:0000256" key="1">
    <source>
        <dbReference type="SAM" id="MobiDB-lite"/>
    </source>
</evidence>
<dbReference type="AlphaFoldDB" id="A0A0K0FVD8"/>
<name>A0A0K0FVD8_STRVS</name>
<evidence type="ECO:0000256" key="2">
    <source>
        <dbReference type="SAM" id="Phobius"/>
    </source>
</evidence>
<proteinExistence type="predicted"/>
<dbReference type="PANTHER" id="PTHR24192:SF3">
    <property type="entry name" value="ANKYRIN REPEAT DOMAIN 40"/>
    <property type="match status" value="1"/>
</dbReference>
<dbReference type="WBParaSite" id="SVE_1630300.1">
    <property type="protein sequence ID" value="SVE_1630300.1"/>
    <property type="gene ID" value="SVE_1630300"/>
</dbReference>
<evidence type="ECO:0000313" key="3">
    <source>
        <dbReference type="Proteomes" id="UP000035680"/>
    </source>
</evidence>
<keyword evidence="2" id="KW-0812">Transmembrane</keyword>
<organism evidence="3 4">
    <name type="scientific">Strongyloides venezuelensis</name>
    <name type="common">Threadworm</name>
    <dbReference type="NCBI Taxonomy" id="75913"/>
    <lineage>
        <taxon>Eukaryota</taxon>
        <taxon>Metazoa</taxon>
        <taxon>Ecdysozoa</taxon>
        <taxon>Nematoda</taxon>
        <taxon>Chromadorea</taxon>
        <taxon>Rhabditida</taxon>
        <taxon>Tylenchina</taxon>
        <taxon>Panagrolaimomorpha</taxon>
        <taxon>Strongyloidoidea</taxon>
        <taxon>Strongyloididae</taxon>
        <taxon>Strongyloides</taxon>
    </lineage>
</organism>
<feature type="transmembrane region" description="Helical" evidence="2">
    <location>
        <begin position="437"/>
        <end position="459"/>
    </location>
</feature>
<dbReference type="SUPFAM" id="SSF48403">
    <property type="entry name" value="Ankyrin repeat"/>
    <property type="match status" value="1"/>
</dbReference>
<reference evidence="4" key="2">
    <citation type="submission" date="2015-08" db="UniProtKB">
        <authorList>
            <consortium name="WormBaseParasite"/>
        </authorList>
    </citation>
    <scope>IDENTIFICATION</scope>
</reference>
<keyword evidence="2" id="KW-0472">Membrane</keyword>
<dbReference type="STRING" id="75913.A0A0K0FVD8"/>
<keyword evidence="2" id="KW-1133">Transmembrane helix</keyword>
<protein>
    <submittedName>
        <fullName evidence="4">ANK_REP_REGION domain-containing protein</fullName>
    </submittedName>
</protein>
<dbReference type="PANTHER" id="PTHR24192">
    <property type="entry name" value="ANKYRIN REPEAT DOMAIN 40"/>
    <property type="match status" value="1"/>
</dbReference>
<reference evidence="3" key="1">
    <citation type="submission" date="2014-07" db="EMBL/GenBank/DDBJ databases">
        <authorList>
            <person name="Martin A.A"/>
            <person name="De Silva N."/>
        </authorList>
    </citation>
    <scope>NUCLEOTIDE SEQUENCE</scope>
</reference>
<keyword evidence="3" id="KW-1185">Reference proteome</keyword>
<dbReference type="SMART" id="SM00248">
    <property type="entry name" value="ANK"/>
    <property type="match status" value="1"/>
</dbReference>
<dbReference type="Pfam" id="PF12796">
    <property type="entry name" value="Ank_2"/>
    <property type="match status" value="1"/>
</dbReference>
<feature type="compositionally biased region" description="Polar residues" evidence="1">
    <location>
        <begin position="140"/>
        <end position="151"/>
    </location>
</feature>
<dbReference type="Gene3D" id="1.25.40.20">
    <property type="entry name" value="Ankyrin repeat-containing domain"/>
    <property type="match status" value="1"/>
</dbReference>